<reference evidence="2 3" key="1">
    <citation type="submission" date="2021-03" db="EMBL/GenBank/DDBJ databases">
        <title>Antimicrobial resistance genes in bacteria isolated from Japanese honey, and their potential for conferring macrolide and lincosamide resistance in the American foulbrood pathogen Paenibacillus larvae.</title>
        <authorList>
            <person name="Okamoto M."/>
            <person name="Kumagai M."/>
            <person name="Kanamori H."/>
            <person name="Takamatsu D."/>
        </authorList>
    </citation>
    <scope>NUCLEOTIDE SEQUENCE [LARGE SCALE GENOMIC DNA]</scope>
    <source>
        <strain evidence="2 3">J8TS2</strain>
    </source>
</reference>
<gene>
    <name evidence="2" type="ORF">J8TS2_25620</name>
</gene>
<dbReference type="Pfam" id="PF05145">
    <property type="entry name" value="AbrB"/>
    <property type="match status" value="1"/>
</dbReference>
<dbReference type="InterPro" id="IPR007820">
    <property type="entry name" value="AbrB_fam"/>
</dbReference>
<feature type="transmembrane region" description="Helical" evidence="1">
    <location>
        <begin position="35"/>
        <end position="52"/>
    </location>
</feature>
<proteinExistence type="predicted"/>
<feature type="transmembrane region" description="Helical" evidence="1">
    <location>
        <begin position="340"/>
        <end position="358"/>
    </location>
</feature>
<dbReference type="RefSeq" id="WP_158323475.1">
    <property type="nucleotide sequence ID" value="NZ_BORB01000021.1"/>
</dbReference>
<evidence type="ECO:0000313" key="3">
    <source>
        <dbReference type="Proteomes" id="UP000679950"/>
    </source>
</evidence>
<evidence type="ECO:0000256" key="1">
    <source>
        <dbReference type="SAM" id="Phobius"/>
    </source>
</evidence>
<feature type="transmembrane region" description="Helical" evidence="1">
    <location>
        <begin position="223"/>
        <end position="240"/>
    </location>
</feature>
<dbReference type="PIRSF" id="PIRSF038991">
    <property type="entry name" value="Protein_AbrB"/>
    <property type="match status" value="1"/>
</dbReference>
<dbReference type="PANTHER" id="PTHR38457:SF1">
    <property type="entry name" value="REGULATOR ABRB-RELATED"/>
    <property type="match status" value="1"/>
</dbReference>
<keyword evidence="1" id="KW-0812">Transmembrane</keyword>
<feature type="transmembrane region" description="Helical" evidence="1">
    <location>
        <begin position="246"/>
        <end position="265"/>
    </location>
</feature>
<feature type="transmembrane region" description="Helical" evidence="1">
    <location>
        <begin position="197"/>
        <end position="216"/>
    </location>
</feature>
<dbReference type="Proteomes" id="UP000679950">
    <property type="component" value="Unassembled WGS sequence"/>
</dbReference>
<name>A0ABQ4KLI0_9BACI</name>
<dbReference type="InterPro" id="IPR017516">
    <property type="entry name" value="AbrB_dup"/>
</dbReference>
<feature type="transmembrane region" description="Helical" evidence="1">
    <location>
        <begin position="64"/>
        <end position="82"/>
    </location>
</feature>
<comment type="caution">
    <text evidence="2">The sequence shown here is derived from an EMBL/GenBank/DDBJ whole genome shotgun (WGS) entry which is preliminary data.</text>
</comment>
<feature type="transmembrane region" description="Helical" evidence="1">
    <location>
        <begin position="277"/>
        <end position="301"/>
    </location>
</feature>
<feature type="transmembrane region" description="Helical" evidence="1">
    <location>
        <begin position="88"/>
        <end position="109"/>
    </location>
</feature>
<keyword evidence="1" id="KW-0472">Membrane</keyword>
<sequence length="380" mass="41783">MKESKIHQIRKIILTLLIAIIGGVVFHFLHIPVPWLLGPMISIFLAINLLQWRLKWPSSIRNSGMIIVGYTMGLSMTSSALLEMGRQLPYMLLLTVLLLLFCSMIAYIVSKISDSDYQTALLASIPGGLSQVLILAEETKGVNLGVVTLTQVIRLMMIIIATPLIVMLPIFQETGKREQTAVDSALSIATSASWEQLFPNLLLFAIVSVGMAFICIKIKMPTAYLIGPAIGTAVLQAFGIEGLHLPPSLINLAQLMIGTYVGLLLQPNDMPHKFKTLWIALGSGLMLVIGGIGLGWLLTVIQPVSKATGLLSLAPGGMDQMGIIAHAIHADLYIVSGYQLFRTFFIFFAVPPFVKWLFKRMDRRKGKVMPETDGRMENHM</sequence>
<keyword evidence="1" id="KW-1133">Transmembrane helix</keyword>
<dbReference type="NCBIfam" id="TIGR03082">
    <property type="entry name" value="Gneg_AbrB_dup"/>
    <property type="match status" value="2"/>
</dbReference>
<feature type="transmembrane region" description="Helical" evidence="1">
    <location>
        <begin position="12"/>
        <end position="29"/>
    </location>
</feature>
<keyword evidence="3" id="KW-1185">Reference proteome</keyword>
<protein>
    <submittedName>
        <fullName evidence="2">AbrB family transcriptional regulator</fullName>
    </submittedName>
</protein>
<feature type="transmembrane region" description="Helical" evidence="1">
    <location>
        <begin position="152"/>
        <end position="171"/>
    </location>
</feature>
<organism evidence="2 3">
    <name type="scientific">Lederbergia ruris</name>
    <dbReference type="NCBI Taxonomy" id="217495"/>
    <lineage>
        <taxon>Bacteria</taxon>
        <taxon>Bacillati</taxon>
        <taxon>Bacillota</taxon>
        <taxon>Bacilli</taxon>
        <taxon>Bacillales</taxon>
        <taxon>Bacillaceae</taxon>
        <taxon>Lederbergia</taxon>
    </lineage>
</organism>
<dbReference type="PANTHER" id="PTHR38457">
    <property type="entry name" value="REGULATOR ABRB-RELATED"/>
    <property type="match status" value="1"/>
</dbReference>
<accession>A0ABQ4KLI0</accession>
<evidence type="ECO:0000313" key="2">
    <source>
        <dbReference type="EMBL" id="GIN58243.1"/>
    </source>
</evidence>
<dbReference type="EMBL" id="BORB01000021">
    <property type="protein sequence ID" value="GIN58243.1"/>
    <property type="molecule type" value="Genomic_DNA"/>
</dbReference>